<reference evidence="3 4" key="1">
    <citation type="submission" date="2011-08" db="EMBL/GenBank/DDBJ databases">
        <title>The Genome Sequence of Plasmodium vivax India VII.</title>
        <authorList>
            <consortium name="The Broad Institute Genome Sequencing Platform"/>
            <consortium name="The Broad Institute Genome Sequencing Center for Infectious Disease"/>
            <person name="Neafsey D."/>
            <person name="Carlton J."/>
            <person name="Barnwell J."/>
            <person name="Collins W."/>
            <person name="Escalante A."/>
            <person name="Mullikin J."/>
            <person name="Saul A."/>
            <person name="Guigo R."/>
            <person name="Camara F."/>
            <person name="Young S.K."/>
            <person name="Zeng Q."/>
            <person name="Gargeya S."/>
            <person name="Fitzgerald M."/>
            <person name="Haas B."/>
            <person name="Abouelleil A."/>
            <person name="Alvarado L."/>
            <person name="Arachchi H.M."/>
            <person name="Berlin A."/>
            <person name="Brown A."/>
            <person name="Chapman S.B."/>
            <person name="Chen Z."/>
            <person name="Dunbar C."/>
            <person name="Freedman E."/>
            <person name="Gearin G."/>
            <person name="Gellesch M."/>
            <person name="Goldberg J."/>
            <person name="Griggs A."/>
            <person name="Gujja S."/>
            <person name="Heiman D."/>
            <person name="Howarth C."/>
            <person name="Larson L."/>
            <person name="Lui A."/>
            <person name="MacDonald P.J.P."/>
            <person name="Montmayeur A."/>
            <person name="Murphy C."/>
            <person name="Neiman D."/>
            <person name="Pearson M."/>
            <person name="Priest M."/>
            <person name="Roberts A."/>
            <person name="Saif S."/>
            <person name="Shea T."/>
            <person name="Shenoy N."/>
            <person name="Sisk P."/>
            <person name="Stolte C."/>
            <person name="Sykes S."/>
            <person name="Wortman J."/>
            <person name="Nusbaum C."/>
            <person name="Birren B."/>
        </authorList>
    </citation>
    <scope>NUCLEOTIDE SEQUENCE [LARGE SCALE GENOMIC DNA]</scope>
    <source>
        <strain evidence="3 4">India VII</strain>
    </source>
</reference>
<evidence type="ECO:0000256" key="2">
    <source>
        <dbReference type="SAM" id="Phobius"/>
    </source>
</evidence>
<name>A0A0J9SFB6_PLAVI</name>
<dbReference type="Proteomes" id="UP000053562">
    <property type="component" value="Unassembled WGS sequence"/>
</dbReference>
<feature type="compositionally biased region" description="Acidic residues" evidence="1">
    <location>
        <begin position="326"/>
        <end position="338"/>
    </location>
</feature>
<dbReference type="InterPro" id="IPR008780">
    <property type="entry name" value="Plasmodium_Vir"/>
</dbReference>
<organism evidence="3 4">
    <name type="scientific">Plasmodium vivax India VII</name>
    <dbReference type="NCBI Taxonomy" id="1077284"/>
    <lineage>
        <taxon>Eukaryota</taxon>
        <taxon>Sar</taxon>
        <taxon>Alveolata</taxon>
        <taxon>Apicomplexa</taxon>
        <taxon>Aconoidasida</taxon>
        <taxon>Haemosporida</taxon>
        <taxon>Plasmodiidae</taxon>
        <taxon>Plasmodium</taxon>
        <taxon>Plasmodium (Plasmodium)</taxon>
    </lineage>
</organism>
<dbReference type="OrthoDB" id="379802at2759"/>
<evidence type="ECO:0000313" key="3">
    <source>
        <dbReference type="EMBL" id="KMZ81699.1"/>
    </source>
</evidence>
<feature type="region of interest" description="Disordered" evidence="1">
    <location>
        <begin position="315"/>
        <end position="348"/>
    </location>
</feature>
<sequence length="366" mass="42974">MHYYSFLLNFQEDKLKDLPLYRVYENLDRGLAHGEDWGDCSQLGSFNSEATTLCKKMARNLRELAGTHKINNRRDKCYYLQHWLYYKTRLLTSNMSSSNKYMIISRLREIAKRINAKVLDKIRCECYFLHENYWKIDKDLHDYFKNFDHIKCDSSDKEKCKKFIDYVTYINKLYKADKDYCCYGGLVDEDSCLPYFKCDPSYDPNDLLKNLKSAIGESHRIQVAKGGPAVDERASSRRYQNSYMSRGRNEEEHVAYINTHDHAHEGTDGFSHMIGTMGNMLRSNIVYRSIAAVTIVGILIFCFYYVKANPFGSKSNKRKRGKDEFLDSEEDAYEEEFPPNELDHSFGDSQMGSLHMNYYPSHDSYY</sequence>
<keyword evidence="2" id="KW-0472">Membrane</keyword>
<keyword evidence="2" id="KW-0812">Transmembrane</keyword>
<keyword evidence="2" id="KW-1133">Transmembrane helix</keyword>
<evidence type="ECO:0000256" key="1">
    <source>
        <dbReference type="SAM" id="MobiDB-lite"/>
    </source>
</evidence>
<dbReference type="Pfam" id="PF05795">
    <property type="entry name" value="Plasmodium_Vir"/>
    <property type="match status" value="1"/>
</dbReference>
<protein>
    <submittedName>
        <fullName evidence="3">Variable surface protein Vir12/24</fullName>
    </submittedName>
</protein>
<evidence type="ECO:0000313" key="4">
    <source>
        <dbReference type="Proteomes" id="UP000053562"/>
    </source>
</evidence>
<proteinExistence type="predicted"/>
<accession>A0A0J9SFB6</accession>
<dbReference type="EMBL" id="KQ234229">
    <property type="protein sequence ID" value="KMZ81699.1"/>
    <property type="molecule type" value="Genomic_DNA"/>
</dbReference>
<feature type="transmembrane region" description="Helical" evidence="2">
    <location>
        <begin position="285"/>
        <end position="306"/>
    </location>
</feature>
<dbReference type="AlphaFoldDB" id="A0A0J9SFB6"/>
<gene>
    <name evidence="3" type="ORF">PVIIG_05757</name>
</gene>